<keyword evidence="10" id="KW-0863">Zinc-finger</keyword>
<feature type="short sequence motif" description="Q motif" evidence="11">
    <location>
        <begin position="118"/>
        <end position="146"/>
    </location>
</feature>
<dbReference type="InterPro" id="IPR011545">
    <property type="entry name" value="DEAD/DEAH_box_helicase_dom"/>
</dbReference>
<evidence type="ECO:0000256" key="3">
    <source>
        <dbReference type="ARBA" id="ARBA00022741"/>
    </source>
</evidence>
<evidence type="ECO:0000313" key="17">
    <source>
        <dbReference type="EMBL" id="PNR63425.1"/>
    </source>
</evidence>
<dbReference type="GO" id="GO:0000373">
    <property type="term" value="P:Group II intron splicing"/>
    <property type="evidence" value="ECO:0000318"/>
    <property type="project" value="GO_Central"/>
</dbReference>
<feature type="domain" description="Helicase ATP-binding" evidence="14">
    <location>
        <begin position="149"/>
        <end position="325"/>
    </location>
</feature>
<dbReference type="CDD" id="cd18787">
    <property type="entry name" value="SF2_C_DEAD"/>
    <property type="match status" value="1"/>
</dbReference>
<dbReference type="Pfam" id="PF00271">
    <property type="entry name" value="Helicase_C"/>
    <property type="match status" value="1"/>
</dbReference>
<dbReference type="PROSITE" id="PS50158">
    <property type="entry name" value="ZF_CCHC"/>
    <property type="match status" value="1"/>
</dbReference>
<dbReference type="Pfam" id="PF08152">
    <property type="entry name" value="GUCT"/>
    <property type="match status" value="1"/>
</dbReference>
<evidence type="ECO:0000256" key="8">
    <source>
        <dbReference type="ARBA" id="ARBA00022946"/>
    </source>
</evidence>
<dbReference type="FunFam" id="3.40.50.300:FF:001060">
    <property type="entry name" value="ATP-dependent RNA helicase RhlE"/>
    <property type="match status" value="1"/>
</dbReference>
<dbReference type="Gene3D" id="4.10.60.10">
    <property type="entry name" value="Zinc finger, CCHC-type"/>
    <property type="match status" value="1"/>
</dbReference>
<dbReference type="InterPro" id="IPR027417">
    <property type="entry name" value="P-loop_NTPase"/>
</dbReference>
<dbReference type="SMART" id="SM00487">
    <property type="entry name" value="DEXDc"/>
    <property type="match status" value="1"/>
</dbReference>
<dbReference type="PROSITE" id="PS51192">
    <property type="entry name" value="HELICASE_ATP_BIND_1"/>
    <property type="match status" value="1"/>
</dbReference>
<protein>
    <recommendedName>
        <fullName evidence="2">RNA helicase</fullName>
        <ecNumber evidence="2">3.6.4.13</ecNumber>
    </recommendedName>
</protein>
<evidence type="ECO:0000259" key="13">
    <source>
        <dbReference type="PROSITE" id="PS50158"/>
    </source>
</evidence>
<evidence type="ECO:0000313" key="18">
    <source>
        <dbReference type="EnsemblPlants" id="PAC:32970932.CDS.1"/>
    </source>
</evidence>
<evidence type="ECO:0000256" key="2">
    <source>
        <dbReference type="ARBA" id="ARBA00012552"/>
    </source>
</evidence>
<feature type="domain" description="CCHC-type" evidence="13">
    <location>
        <begin position="718"/>
        <end position="733"/>
    </location>
</feature>
<keyword evidence="3" id="KW-0547">Nucleotide-binding</keyword>
<dbReference type="EC" id="3.6.4.13" evidence="2"/>
<dbReference type="Pfam" id="PF26142">
    <property type="entry name" value="DD_DDX21-DDX50"/>
    <property type="match status" value="1"/>
</dbReference>
<feature type="compositionally biased region" description="Gly residues" evidence="12">
    <location>
        <begin position="658"/>
        <end position="672"/>
    </location>
</feature>
<comment type="catalytic activity">
    <reaction evidence="9">
        <text>ATP + H2O = ADP + phosphate + H(+)</text>
        <dbReference type="Rhea" id="RHEA:13065"/>
        <dbReference type="ChEBI" id="CHEBI:15377"/>
        <dbReference type="ChEBI" id="CHEBI:15378"/>
        <dbReference type="ChEBI" id="CHEBI:30616"/>
        <dbReference type="ChEBI" id="CHEBI:43474"/>
        <dbReference type="ChEBI" id="CHEBI:456216"/>
        <dbReference type="EC" id="3.6.4.13"/>
    </reaction>
</comment>
<dbReference type="SUPFAM" id="SSF52540">
    <property type="entry name" value="P-loop containing nucleoside triphosphate hydrolases"/>
    <property type="match status" value="1"/>
</dbReference>
<dbReference type="InterPro" id="IPR001878">
    <property type="entry name" value="Znf_CCHC"/>
</dbReference>
<dbReference type="Gramene" id="Pp3c1_40060V3.2">
    <property type="protein sequence ID" value="PAC:32970933.CDS.1"/>
    <property type="gene ID" value="Pp3c1_40060"/>
</dbReference>
<evidence type="ECO:0000259" key="16">
    <source>
        <dbReference type="PROSITE" id="PS51195"/>
    </source>
</evidence>
<dbReference type="PaxDb" id="3218-PP1S163_96V6.1"/>
<dbReference type="InterPro" id="IPR014001">
    <property type="entry name" value="Helicase_ATP-bd"/>
</dbReference>
<dbReference type="Proteomes" id="UP000006727">
    <property type="component" value="Chromosome 1"/>
</dbReference>
<evidence type="ECO:0000256" key="11">
    <source>
        <dbReference type="PROSITE-ProRule" id="PRU00552"/>
    </source>
</evidence>
<dbReference type="InterPro" id="IPR059027">
    <property type="entry name" value="DD_DDX21-DDX50"/>
</dbReference>
<dbReference type="GO" id="GO:0005737">
    <property type="term" value="C:cytoplasm"/>
    <property type="evidence" value="ECO:0000318"/>
    <property type="project" value="GO_Central"/>
</dbReference>
<evidence type="ECO:0000313" key="19">
    <source>
        <dbReference type="Proteomes" id="UP000006727"/>
    </source>
</evidence>
<keyword evidence="10" id="KW-0862">Zinc</keyword>
<sequence length="745" mass="79643">MAMTRKCAEAGVRALLKARSCAGAVSGQRRALTIGRSLTAVAGGGGEGDGVQWRGVFLANGPMPGLQRGNGTASEMALMQSWRELSSQPDFLDDETESSGEEDGFSGLEDACAGKDELAINSLGVSEDIVEALAKRGITHLFPIQRAVLEPAMKGQDLIARAKTGTGKTLAFGIPIIRHIVDGNAENAPRQGRSPRALVLAPTRELAKQVEREFMESAPMLSTVCVYGGVPISMQQRQLERGVDIAVGTPGRIIDLIDRGSLKLKDVHFLVLDEADQMLAVGFEEDVERILQQLPKQRQSMLFSATMPKWVKELSRKYLNKPLTIDLVGDSDEKLADGIKNLAIQLPASAKRSILSDLITVHGKGGKTIVFTQTKRDADDVAMAMGNLVSCGALHGDISQVQREKTLSAFRDGKIAVLVATDVAARGLDVPNVDLVIHYEIPNDSETFVHRTGRTGRAGRSGTNILMFTSQQVRTMRTIENNVKCKFQIVGLPHVRDVMRASFEQVKGALENVDASLAAEFRPTAESLLEEKGPDVFAAALAHLSGFSQLPPSRSLLTYEPGMTTVRLVRTGARPPLSARAVSAVLSGMSRPAADRVGKICIIDEQKMNGAVFDVPDDMARELLALPTQEGDVFDVPAKLPRLVAEDGKGAGSDMFGRFGGGSGSGSRGGNRGNDRFGRFSSSSSPRSSSSGRDSEKFGRFSSGRSDRGGDKTFSGTCHVCGQRGHRANDCPSGGGRSKRSGWGG</sequence>
<dbReference type="Pfam" id="PF00098">
    <property type="entry name" value="zf-CCHC"/>
    <property type="match status" value="1"/>
</dbReference>
<dbReference type="CDD" id="cd12938">
    <property type="entry name" value="GUCT_Hera"/>
    <property type="match status" value="1"/>
</dbReference>
<reference evidence="18" key="3">
    <citation type="submission" date="2020-12" db="UniProtKB">
        <authorList>
            <consortium name="EnsemblPlants"/>
        </authorList>
    </citation>
    <scope>IDENTIFICATION</scope>
</reference>
<keyword evidence="19" id="KW-1185">Reference proteome</keyword>
<feature type="domain" description="DEAD-box RNA helicase Q" evidence="16">
    <location>
        <begin position="118"/>
        <end position="146"/>
    </location>
</feature>
<dbReference type="OrthoDB" id="4255at2759"/>
<proteinExistence type="inferred from homology"/>
<evidence type="ECO:0000256" key="1">
    <source>
        <dbReference type="ARBA" id="ARBA00006517"/>
    </source>
</evidence>
<dbReference type="SMART" id="SM00343">
    <property type="entry name" value="ZnF_C2HC"/>
    <property type="match status" value="1"/>
</dbReference>
<keyword evidence="7" id="KW-0694">RNA-binding</keyword>
<dbReference type="GeneID" id="112279693"/>
<dbReference type="RefSeq" id="XP_024370142.1">
    <property type="nucleotide sequence ID" value="XM_024514374.2"/>
</dbReference>
<dbReference type="InterPro" id="IPR044742">
    <property type="entry name" value="DEAD/DEAH_RhlB"/>
</dbReference>
<dbReference type="KEGG" id="ppp:112279693"/>
<evidence type="ECO:0000256" key="4">
    <source>
        <dbReference type="ARBA" id="ARBA00022801"/>
    </source>
</evidence>
<dbReference type="AlphaFoldDB" id="A0A2K1LBL7"/>
<evidence type="ECO:0000256" key="9">
    <source>
        <dbReference type="ARBA" id="ARBA00047984"/>
    </source>
</evidence>
<dbReference type="GO" id="GO:0005524">
    <property type="term" value="F:ATP binding"/>
    <property type="evidence" value="ECO:0007669"/>
    <property type="project" value="UniProtKB-KW"/>
</dbReference>
<dbReference type="PROSITE" id="PS51195">
    <property type="entry name" value="Q_MOTIF"/>
    <property type="match status" value="1"/>
</dbReference>
<dbReference type="Gene3D" id="3.40.50.300">
    <property type="entry name" value="P-loop containing nucleotide triphosphate hydrolases"/>
    <property type="match status" value="2"/>
</dbReference>
<dbReference type="EnsemblPlants" id="Pp3c1_40060V3.2">
    <property type="protein sequence ID" value="PAC:32970933.CDS.1"/>
    <property type="gene ID" value="Pp3c1_40060"/>
</dbReference>
<keyword evidence="10" id="KW-0479">Metal-binding</keyword>
<dbReference type="PROSITE" id="PS51194">
    <property type="entry name" value="HELICASE_CTER"/>
    <property type="match status" value="1"/>
</dbReference>
<feature type="domain" description="Helicase C-terminal" evidence="15">
    <location>
        <begin position="354"/>
        <end position="514"/>
    </location>
</feature>
<feature type="region of interest" description="Disordered" evidence="12">
    <location>
        <begin position="651"/>
        <end position="745"/>
    </location>
</feature>
<dbReference type="FunFam" id="3.40.50.300:FF:000911">
    <property type="entry name" value="Nucleolar RNA helicase II"/>
    <property type="match status" value="1"/>
</dbReference>
<dbReference type="InterPro" id="IPR014014">
    <property type="entry name" value="RNA_helicase_DEAD_Q_motif"/>
</dbReference>
<dbReference type="InterPro" id="IPR012562">
    <property type="entry name" value="GUCT"/>
</dbReference>
<dbReference type="PANTHER" id="PTHR47959">
    <property type="entry name" value="ATP-DEPENDENT RNA HELICASE RHLE-RELATED"/>
    <property type="match status" value="1"/>
</dbReference>
<keyword evidence="5" id="KW-0347">Helicase</keyword>
<evidence type="ECO:0000256" key="12">
    <source>
        <dbReference type="SAM" id="MobiDB-lite"/>
    </source>
</evidence>
<dbReference type="CDD" id="cd00268">
    <property type="entry name" value="DEADc"/>
    <property type="match status" value="1"/>
</dbReference>
<evidence type="ECO:0000259" key="14">
    <source>
        <dbReference type="PROSITE" id="PS51192"/>
    </source>
</evidence>
<dbReference type="GO" id="GO:0003724">
    <property type="term" value="F:RNA helicase activity"/>
    <property type="evidence" value="ECO:0007669"/>
    <property type="project" value="UniProtKB-EC"/>
</dbReference>
<gene>
    <name evidence="18" type="primary">LOC112279693</name>
    <name evidence="17" type="ORF">PHYPA_001851</name>
</gene>
<feature type="compositionally biased region" description="Basic and acidic residues" evidence="12">
    <location>
        <begin position="693"/>
        <end position="711"/>
    </location>
</feature>
<comment type="similarity">
    <text evidence="1">Belongs to the DEAD box helicase family. DDX21/DDX50 subfamily.</text>
</comment>
<evidence type="ECO:0000256" key="7">
    <source>
        <dbReference type="ARBA" id="ARBA00022884"/>
    </source>
</evidence>
<dbReference type="OMA" id="RDSANDW"/>
<accession>A0A2K1LBL7</accession>
<evidence type="ECO:0000256" key="6">
    <source>
        <dbReference type="ARBA" id="ARBA00022840"/>
    </source>
</evidence>
<dbReference type="SUPFAM" id="SSF57756">
    <property type="entry name" value="Retrovirus zinc finger-like domains"/>
    <property type="match status" value="1"/>
</dbReference>
<dbReference type="STRING" id="3218.A0A2K1LBL7"/>
<evidence type="ECO:0000256" key="5">
    <source>
        <dbReference type="ARBA" id="ARBA00022806"/>
    </source>
</evidence>
<dbReference type="EMBL" id="ABEU02000001">
    <property type="protein sequence ID" value="PNR63425.1"/>
    <property type="molecule type" value="Genomic_DNA"/>
</dbReference>
<dbReference type="GO" id="GO:0003723">
    <property type="term" value="F:RNA binding"/>
    <property type="evidence" value="ECO:0007669"/>
    <property type="project" value="UniProtKB-KW"/>
</dbReference>
<name>A0A2K1LBL7_PHYPA</name>
<organism evidence="17">
    <name type="scientific">Physcomitrium patens</name>
    <name type="common">Spreading-leaved earth moss</name>
    <name type="synonym">Physcomitrella patens</name>
    <dbReference type="NCBI Taxonomy" id="3218"/>
    <lineage>
        <taxon>Eukaryota</taxon>
        <taxon>Viridiplantae</taxon>
        <taxon>Streptophyta</taxon>
        <taxon>Embryophyta</taxon>
        <taxon>Bryophyta</taxon>
        <taxon>Bryophytina</taxon>
        <taxon>Bryopsida</taxon>
        <taxon>Funariidae</taxon>
        <taxon>Funariales</taxon>
        <taxon>Funariaceae</taxon>
        <taxon>Physcomitrium</taxon>
    </lineage>
</organism>
<dbReference type="InterPro" id="IPR001650">
    <property type="entry name" value="Helicase_C-like"/>
</dbReference>
<reference evidence="17 19" key="1">
    <citation type="journal article" date="2008" name="Science">
        <title>The Physcomitrella genome reveals evolutionary insights into the conquest of land by plants.</title>
        <authorList>
            <person name="Rensing S."/>
            <person name="Lang D."/>
            <person name="Zimmer A."/>
            <person name="Terry A."/>
            <person name="Salamov A."/>
            <person name="Shapiro H."/>
            <person name="Nishiyama T."/>
            <person name="Perroud P.-F."/>
            <person name="Lindquist E."/>
            <person name="Kamisugi Y."/>
            <person name="Tanahashi T."/>
            <person name="Sakakibara K."/>
            <person name="Fujita T."/>
            <person name="Oishi K."/>
            <person name="Shin-I T."/>
            <person name="Kuroki Y."/>
            <person name="Toyoda A."/>
            <person name="Suzuki Y."/>
            <person name="Hashimoto A."/>
            <person name="Yamaguchi K."/>
            <person name="Sugano A."/>
            <person name="Kohara Y."/>
            <person name="Fujiyama A."/>
            <person name="Anterola A."/>
            <person name="Aoki S."/>
            <person name="Ashton N."/>
            <person name="Barbazuk W.B."/>
            <person name="Barker E."/>
            <person name="Bennetzen J."/>
            <person name="Bezanilla M."/>
            <person name="Blankenship R."/>
            <person name="Cho S.H."/>
            <person name="Dutcher S."/>
            <person name="Estelle M."/>
            <person name="Fawcett J.A."/>
            <person name="Gundlach H."/>
            <person name="Hanada K."/>
            <person name="Heyl A."/>
            <person name="Hicks K.A."/>
            <person name="Hugh J."/>
            <person name="Lohr M."/>
            <person name="Mayer K."/>
            <person name="Melkozernov A."/>
            <person name="Murata T."/>
            <person name="Nelson D."/>
            <person name="Pils B."/>
            <person name="Prigge M."/>
            <person name="Reiss B."/>
            <person name="Renner T."/>
            <person name="Rombauts S."/>
            <person name="Rushton P."/>
            <person name="Sanderfoot A."/>
            <person name="Schween G."/>
            <person name="Shiu S.-H."/>
            <person name="Stueber K."/>
            <person name="Theodoulou F.L."/>
            <person name="Tu H."/>
            <person name="Van de Peer Y."/>
            <person name="Verrier P.J."/>
            <person name="Waters E."/>
            <person name="Wood A."/>
            <person name="Yang L."/>
            <person name="Cove D."/>
            <person name="Cuming A."/>
            <person name="Hasebe M."/>
            <person name="Lucas S."/>
            <person name="Mishler D.B."/>
            <person name="Reski R."/>
            <person name="Grigoriev I."/>
            <person name="Quatrano R.S."/>
            <person name="Boore J.L."/>
        </authorList>
    </citation>
    <scope>NUCLEOTIDE SEQUENCE [LARGE SCALE GENOMIC DNA]</scope>
    <source>
        <strain evidence="18 19">cv. Gransden 2004</strain>
    </source>
</reference>
<dbReference type="Gramene" id="Pp3c1_40060V3.1">
    <property type="protein sequence ID" value="PAC:32970932.CDS.1"/>
    <property type="gene ID" value="Pp3c1_40060"/>
</dbReference>
<dbReference type="GO" id="GO:0016787">
    <property type="term" value="F:hydrolase activity"/>
    <property type="evidence" value="ECO:0007669"/>
    <property type="project" value="UniProtKB-KW"/>
</dbReference>
<evidence type="ECO:0000259" key="15">
    <source>
        <dbReference type="PROSITE" id="PS51194"/>
    </source>
</evidence>
<dbReference type="EnsemblPlants" id="Pp3c1_40060V3.1">
    <property type="protein sequence ID" value="PAC:32970932.CDS.1"/>
    <property type="gene ID" value="Pp3c1_40060"/>
</dbReference>
<dbReference type="InterPro" id="IPR036875">
    <property type="entry name" value="Znf_CCHC_sf"/>
</dbReference>
<reference evidence="17 19" key="2">
    <citation type="journal article" date="2018" name="Plant J.">
        <title>The Physcomitrella patens chromosome-scale assembly reveals moss genome structure and evolution.</title>
        <authorList>
            <person name="Lang D."/>
            <person name="Ullrich K.K."/>
            <person name="Murat F."/>
            <person name="Fuchs J."/>
            <person name="Jenkins J."/>
            <person name="Haas F.B."/>
            <person name="Piednoel M."/>
            <person name="Gundlach H."/>
            <person name="Van Bel M."/>
            <person name="Meyberg R."/>
            <person name="Vives C."/>
            <person name="Morata J."/>
            <person name="Symeonidi A."/>
            <person name="Hiss M."/>
            <person name="Muchero W."/>
            <person name="Kamisugi Y."/>
            <person name="Saleh O."/>
            <person name="Blanc G."/>
            <person name="Decker E.L."/>
            <person name="van Gessel N."/>
            <person name="Grimwood J."/>
            <person name="Hayes R.D."/>
            <person name="Graham S.W."/>
            <person name="Gunter L.E."/>
            <person name="McDaniel S.F."/>
            <person name="Hoernstein S.N.W."/>
            <person name="Larsson A."/>
            <person name="Li F.W."/>
            <person name="Perroud P.F."/>
            <person name="Phillips J."/>
            <person name="Ranjan P."/>
            <person name="Rokshar D.S."/>
            <person name="Rothfels C.J."/>
            <person name="Schneider L."/>
            <person name="Shu S."/>
            <person name="Stevenson D.W."/>
            <person name="Thummler F."/>
            <person name="Tillich M."/>
            <person name="Villarreal Aguilar J.C."/>
            <person name="Widiez T."/>
            <person name="Wong G.K."/>
            <person name="Wymore A."/>
            <person name="Zhang Y."/>
            <person name="Zimmer A.D."/>
            <person name="Quatrano R.S."/>
            <person name="Mayer K.F.X."/>
            <person name="Goodstein D."/>
            <person name="Casacuberta J.M."/>
            <person name="Vandepoele K."/>
            <person name="Reski R."/>
            <person name="Cuming A.C."/>
            <person name="Tuskan G.A."/>
            <person name="Maumus F."/>
            <person name="Salse J."/>
            <person name="Schmutz J."/>
            <person name="Rensing S.A."/>
        </authorList>
    </citation>
    <scope>NUCLEOTIDE SEQUENCE [LARGE SCALE GENOMIC DNA]</scope>
    <source>
        <strain evidence="18 19">cv. Gransden 2004</strain>
    </source>
</reference>
<evidence type="ECO:0000256" key="10">
    <source>
        <dbReference type="PROSITE-ProRule" id="PRU00047"/>
    </source>
</evidence>
<dbReference type="GO" id="GO:0006950">
    <property type="term" value="P:response to stress"/>
    <property type="evidence" value="ECO:0007669"/>
    <property type="project" value="UniProtKB-ARBA"/>
</dbReference>
<dbReference type="InterPro" id="IPR050079">
    <property type="entry name" value="DEAD_box_RNA_helicase"/>
</dbReference>
<dbReference type="GO" id="GO:0008270">
    <property type="term" value="F:zinc ion binding"/>
    <property type="evidence" value="ECO:0007669"/>
    <property type="project" value="UniProtKB-KW"/>
</dbReference>
<feature type="compositionally biased region" description="Low complexity" evidence="12">
    <location>
        <begin position="679"/>
        <end position="692"/>
    </location>
</feature>
<keyword evidence="6" id="KW-0067">ATP-binding</keyword>
<keyword evidence="4" id="KW-0378">Hydrolase</keyword>
<dbReference type="SMART" id="SM00490">
    <property type="entry name" value="HELICc"/>
    <property type="match status" value="1"/>
</dbReference>
<keyword evidence="8" id="KW-0809">Transit peptide</keyword>
<dbReference type="PANTHER" id="PTHR47959:SF1">
    <property type="entry name" value="ATP-DEPENDENT RNA HELICASE DBPA"/>
    <property type="match status" value="1"/>
</dbReference>
<dbReference type="Pfam" id="PF00270">
    <property type="entry name" value="DEAD"/>
    <property type="match status" value="1"/>
</dbReference>